<dbReference type="InterPro" id="IPR040356">
    <property type="entry name" value="SPEAR"/>
</dbReference>
<evidence type="ECO:0000256" key="4">
    <source>
        <dbReference type="SAM" id="MobiDB-lite"/>
    </source>
</evidence>
<sequence>IAPMGQEDETPKYNRIGGGSGGGSRRKGVGRPCKEPKEKKVPRRGLGVAQLEKIRLEEEQKNATIIASPTNSPYDLHLQLPNLFHFNQSFSLNSLPSSTISLANSGGSKAGWHNVPLLGHMSRPQLWAPHDFEFEKNFGMDPRMTFASSFPFESNPVRSFPNWVQREQQQQQQYPSSSMVSASLGTSSTIVPHSLVEPPSKQNYSQSYIFKRQEEKVIGVKRPNLFSLDISPMSSSNFKPFTFLAPTKSSETISCGSGRGFKLDFGNSTLREIPSLSPSNSELISKKRKNDNTHFGGDFLTLAPPTPCSHSMLKSSSTFLAFNHQGNMEDQVPPPLGHNQFNQQQQHWNYFFPPATSEAQIGQQSN</sequence>
<name>A0A371HZ50_MUCPR</name>
<reference evidence="5" key="1">
    <citation type="submission" date="2018-05" db="EMBL/GenBank/DDBJ databases">
        <title>Draft genome of Mucuna pruriens seed.</title>
        <authorList>
            <person name="Nnadi N.E."/>
            <person name="Vos R."/>
            <person name="Hasami M.H."/>
            <person name="Devisetty U.K."/>
            <person name="Aguiy J.C."/>
        </authorList>
    </citation>
    <scope>NUCLEOTIDE SEQUENCE [LARGE SCALE GENOMIC DNA]</scope>
    <source>
        <strain evidence="5">JCA_2017</strain>
    </source>
</reference>
<evidence type="ECO:0008006" key="7">
    <source>
        <dbReference type="Google" id="ProtNLM"/>
    </source>
</evidence>
<comment type="caution">
    <text evidence="5">The sequence shown here is derived from an EMBL/GenBank/DDBJ whole genome shotgun (WGS) entry which is preliminary data.</text>
</comment>
<evidence type="ECO:0000313" key="5">
    <source>
        <dbReference type="EMBL" id="RDY08068.1"/>
    </source>
</evidence>
<dbReference type="AlphaFoldDB" id="A0A371HZ50"/>
<dbReference type="PANTHER" id="PTHR33388">
    <property type="entry name" value="OS01G0212500 PROTEIN"/>
    <property type="match status" value="1"/>
</dbReference>
<dbReference type="OrthoDB" id="1926221at2759"/>
<evidence type="ECO:0000256" key="2">
    <source>
        <dbReference type="ARBA" id="ARBA00023015"/>
    </source>
</evidence>
<keyword evidence="1" id="KW-0678">Repressor</keyword>
<feature type="region of interest" description="Disordered" evidence="4">
    <location>
        <begin position="1"/>
        <end position="45"/>
    </location>
</feature>
<dbReference type="Proteomes" id="UP000257109">
    <property type="component" value="Unassembled WGS sequence"/>
</dbReference>
<evidence type="ECO:0000256" key="1">
    <source>
        <dbReference type="ARBA" id="ARBA00022491"/>
    </source>
</evidence>
<accession>A0A371HZ50</accession>
<feature type="non-terminal residue" evidence="5">
    <location>
        <position position="366"/>
    </location>
</feature>
<gene>
    <name evidence="5" type="ORF">CR513_07748</name>
</gene>
<dbReference type="PANTHER" id="PTHR33388:SF1">
    <property type="entry name" value="PROTEIN SPEAR2"/>
    <property type="match status" value="1"/>
</dbReference>
<keyword evidence="3" id="KW-0804">Transcription</keyword>
<keyword evidence="2" id="KW-0805">Transcription regulation</keyword>
<dbReference type="STRING" id="157652.A0A371HZ50"/>
<dbReference type="GO" id="GO:0003700">
    <property type="term" value="F:DNA-binding transcription factor activity"/>
    <property type="evidence" value="ECO:0007669"/>
    <property type="project" value="InterPro"/>
</dbReference>
<evidence type="ECO:0000256" key="3">
    <source>
        <dbReference type="ARBA" id="ARBA00023163"/>
    </source>
</evidence>
<keyword evidence="6" id="KW-1185">Reference proteome</keyword>
<feature type="non-terminal residue" evidence="5">
    <location>
        <position position="1"/>
    </location>
</feature>
<dbReference type="EMBL" id="QJKJ01001347">
    <property type="protein sequence ID" value="RDY08068.1"/>
    <property type="molecule type" value="Genomic_DNA"/>
</dbReference>
<evidence type="ECO:0000313" key="6">
    <source>
        <dbReference type="Proteomes" id="UP000257109"/>
    </source>
</evidence>
<protein>
    <recommendedName>
        <fullName evidence="7">Protein SPEAR2</fullName>
    </recommendedName>
</protein>
<organism evidence="5 6">
    <name type="scientific">Mucuna pruriens</name>
    <name type="common">Velvet bean</name>
    <name type="synonym">Dolichos pruriens</name>
    <dbReference type="NCBI Taxonomy" id="157652"/>
    <lineage>
        <taxon>Eukaryota</taxon>
        <taxon>Viridiplantae</taxon>
        <taxon>Streptophyta</taxon>
        <taxon>Embryophyta</taxon>
        <taxon>Tracheophyta</taxon>
        <taxon>Spermatophyta</taxon>
        <taxon>Magnoliopsida</taxon>
        <taxon>eudicotyledons</taxon>
        <taxon>Gunneridae</taxon>
        <taxon>Pentapetalae</taxon>
        <taxon>rosids</taxon>
        <taxon>fabids</taxon>
        <taxon>Fabales</taxon>
        <taxon>Fabaceae</taxon>
        <taxon>Papilionoideae</taxon>
        <taxon>50 kb inversion clade</taxon>
        <taxon>NPAAA clade</taxon>
        <taxon>indigoferoid/millettioid clade</taxon>
        <taxon>Phaseoleae</taxon>
        <taxon>Mucuna</taxon>
    </lineage>
</organism>
<proteinExistence type="predicted"/>